<protein>
    <recommendedName>
        <fullName evidence="1">RNA helicase</fullName>
        <ecNumber evidence="1">3.6.4.13</ecNumber>
    </recommendedName>
</protein>
<evidence type="ECO:0000256" key="6">
    <source>
        <dbReference type="ARBA" id="ARBA00047984"/>
    </source>
</evidence>
<dbReference type="GO" id="GO:0008380">
    <property type="term" value="P:RNA splicing"/>
    <property type="evidence" value="ECO:0007669"/>
    <property type="project" value="UniProtKB-KW"/>
</dbReference>
<dbReference type="GO" id="GO:0016787">
    <property type="term" value="F:hydrolase activity"/>
    <property type="evidence" value="ECO:0007669"/>
    <property type="project" value="UniProtKB-KW"/>
</dbReference>
<dbReference type="GO" id="GO:0003724">
    <property type="term" value="F:RNA helicase activity"/>
    <property type="evidence" value="ECO:0007669"/>
    <property type="project" value="UniProtKB-EC"/>
</dbReference>
<keyword evidence="3" id="KW-0378">Hydrolase</keyword>
<name>W3X433_PESFW</name>
<dbReference type="STRING" id="1229662.W3X433"/>
<dbReference type="GO" id="GO:0005681">
    <property type="term" value="C:spliceosomal complex"/>
    <property type="evidence" value="ECO:0007669"/>
    <property type="project" value="TreeGrafter"/>
</dbReference>
<gene>
    <name evidence="7" type="ORF">PFICI_08278</name>
</gene>
<evidence type="ECO:0000313" key="7">
    <source>
        <dbReference type="EMBL" id="ETS80749.1"/>
    </source>
</evidence>
<dbReference type="Gene3D" id="3.40.50.300">
    <property type="entry name" value="P-loop containing nucleotide triphosphate hydrolases"/>
    <property type="match status" value="1"/>
</dbReference>
<dbReference type="OrthoDB" id="10253254at2759"/>
<proteinExistence type="predicted"/>
<accession>W3X433</accession>
<evidence type="ECO:0000256" key="5">
    <source>
        <dbReference type="ARBA" id="ARBA00023187"/>
    </source>
</evidence>
<keyword evidence="4" id="KW-0347">Helicase</keyword>
<evidence type="ECO:0000256" key="2">
    <source>
        <dbReference type="ARBA" id="ARBA00022664"/>
    </source>
</evidence>
<dbReference type="GeneID" id="19273291"/>
<dbReference type="EC" id="3.6.4.13" evidence="1"/>
<keyword evidence="8" id="KW-1185">Reference proteome</keyword>
<comment type="catalytic activity">
    <reaction evidence="6">
        <text>ATP + H2O = ADP + phosphate + H(+)</text>
        <dbReference type="Rhea" id="RHEA:13065"/>
        <dbReference type="ChEBI" id="CHEBI:15377"/>
        <dbReference type="ChEBI" id="CHEBI:15378"/>
        <dbReference type="ChEBI" id="CHEBI:30616"/>
        <dbReference type="ChEBI" id="CHEBI:43474"/>
        <dbReference type="ChEBI" id="CHEBI:456216"/>
        <dbReference type="EC" id="3.6.4.13"/>
    </reaction>
</comment>
<dbReference type="RefSeq" id="XP_007835050.1">
    <property type="nucleotide sequence ID" value="XM_007836859.1"/>
</dbReference>
<keyword evidence="2" id="KW-0507">mRNA processing</keyword>
<keyword evidence="5" id="KW-0508">mRNA splicing</keyword>
<evidence type="ECO:0000256" key="3">
    <source>
        <dbReference type="ARBA" id="ARBA00022801"/>
    </source>
</evidence>
<dbReference type="PANTHER" id="PTHR18934:SF109">
    <property type="entry name" value="ATP-DEPENDENT RNA HELICASE DHX15 HOMOLOG"/>
    <property type="match status" value="1"/>
</dbReference>
<dbReference type="Proteomes" id="UP000030651">
    <property type="component" value="Unassembled WGS sequence"/>
</dbReference>
<dbReference type="EMBL" id="KI912113">
    <property type="protein sequence ID" value="ETS80749.1"/>
    <property type="molecule type" value="Genomic_DNA"/>
</dbReference>
<dbReference type="InterPro" id="IPR027417">
    <property type="entry name" value="P-loop_NTPase"/>
</dbReference>
<evidence type="ECO:0000256" key="1">
    <source>
        <dbReference type="ARBA" id="ARBA00012552"/>
    </source>
</evidence>
<keyword evidence="4" id="KW-0067">ATP-binding</keyword>
<dbReference type="KEGG" id="pfy:PFICI_08278"/>
<organism evidence="7 8">
    <name type="scientific">Pestalotiopsis fici (strain W106-1 / CGMCC3.15140)</name>
    <dbReference type="NCBI Taxonomy" id="1229662"/>
    <lineage>
        <taxon>Eukaryota</taxon>
        <taxon>Fungi</taxon>
        <taxon>Dikarya</taxon>
        <taxon>Ascomycota</taxon>
        <taxon>Pezizomycotina</taxon>
        <taxon>Sordariomycetes</taxon>
        <taxon>Xylariomycetidae</taxon>
        <taxon>Amphisphaeriales</taxon>
        <taxon>Sporocadaceae</taxon>
        <taxon>Pestalotiopsis</taxon>
    </lineage>
</organism>
<dbReference type="AlphaFoldDB" id="W3X433"/>
<dbReference type="PANTHER" id="PTHR18934">
    <property type="entry name" value="ATP-DEPENDENT RNA HELICASE"/>
    <property type="match status" value="1"/>
</dbReference>
<dbReference type="GO" id="GO:0003723">
    <property type="term" value="F:RNA binding"/>
    <property type="evidence" value="ECO:0007669"/>
    <property type="project" value="TreeGrafter"/>
</dbReference>
<reference evidence="8" key="1">
    <citation type="journal article" date="2015" name="BMC Genomics">
        <title>Genomic and transcriptomic analysis of the endophytic fungus Pestalotiopsis fici reveals its lifestyle and high potential for synthesis of natural products.</title>
        <authorList>
            <person name="Wang X."/>
            <person name="Zhang X."/>
            <person name="Liu L."/>
            <person name="Xiang M."/>
            <person name="Wang W."/>
            <person name="Sun X."/>
            <person name="Che Y."/>
            <person name="Guo L."/>
            <person name="Liu G."/>
            <person name="Guo L."/>
            <person name="Wang C."/>
            <person name="Yin W.B."/>
            <person name="Stadler M."/>
            <person name="Zhang X."/>
            <person name="Liu X."/>
        </authorList>
    </citation>
    <scope>NUCLEOTIDE SEQUENCE [LARGE SCALE GENOMIC DNA]</scope>
    <source>
        <strain evidence="8">W106-1 / CGMCC3.15140</strain>
    </source>
</reference>
<dbReference type="SUPFAM" id="SSF52540">
    <property type="entry name" value="P-loop containing nucleoside triphosphate hydrolases"/>
    <property type="match status" value="1"/>
</dbReference>
<keyword evidence="4" id="KW-0547">Nucleotide-binding</keyword>
<dbReference type="InParanoid" id="W3X433"/>
<sequence>MNPFNNKAFSLEYQQILQESRRLVVAAQRQKFLDLYQNEEVMIVVSKTGSGKSTQIPKFVLYDELAGNGKIPVTQTRRLAAISVAE</sequence>
<evidence type="ECO:0000256" key="4">
    <source>
        <dbReference type="ARBA" id="ARBA00022806"/>
    </source>
</evidence>
<dbReference type="GO" id="GO:0006397">
    <property type="term" value="P:mRNA processing"/>
    <property type="evidence" value="ECO:0007669"/>
    <property type="project" value="UniProtKB-KW"/>
</dbReference>
<dbReference type="eggNOG" id="KOG0925">
    <property type="taxonomic scope" value="Eukaryota"/>
</dbReference>
<dbReference type="HOGENOM" id="CLU_2498590_0_0_1"/>
<evidence type="ECO:0000313" key="8">
    <source>
        <dbReference type="Proteomes" id="UP000030651"/>
    </source>
</evidence>